<dbReference type="GO" id="GO:0006351">
    <property type="term" value="P:DNA-templated transcription"/>
    <property type="evidence" value="ECO:0007669"/>
    <property type="project" value="InterPro"/>
</dbReference>
<dbReference type="GO" id="GO:0003677">
    <property type="term" value="F:DNA binding"/>
    <property type="evidence" value="ECO:0007669"/>
    <property type="project" value="UniProtKB-KW"/>
</dbReference>
<dbReference type="NCBIfam" id="NF007069">
    <property type="entry name" value="PRK09514.1"/>
    <property type="match status" value="1"/>
</dbReference>
<dbReference type="PANTHER" id="PTHR30204">
    <property type="entry name" value="REDOX-CYCLING DRUG-SENSING TRANSCRIPTIONAL ACTIVATOR SOXR"/>
    <property type="match status" value="1"/>
</dbReference>
<dbReference type="Gene3D" id="1.10.1660.10">
    <property type="match status" value="1"/>
</dbReference>
<dbReference type="InterPro" id="IPR009061">
    <property type="entry name" value="DNA-bd_dom_put_sf"/>
</dbReference>
<dbReference type="InterPro" id="IPR000551">
    <property type="entry name" value="MerR-type_HTH_dom"/>
</dbReference>
<dbReference type="PROSITE" id="PS00552">
    <property type="entry name" value="HTH_MERR_1"/>
    <property type="match status" value="1"/>
</dbReference>
<keyword evidence="4" id="KW-1185">Reference proteome</keyword>
<gene>
    <name evidence="3" type="primary">zntR</name>
    <name evidence="3" type="ORF">J5O05_13230</name>
</gene>
<dbReference type="AlphaFoldDB" id="A0A975DFJ6"/>
<sequence length="137" mass="15623">MKIGELAKRLNISTDTLRYYENNGLISASARTDSGYRDYAEVQEQQLRFVLRAKAVGFSLSEIKELLKIRIDKQQYQCDEVKTITLAKLTLVQERIRELQCFERSLTVLAERCCGGAEPAEHCSILTTLEELDGHHS</sequence>
<dbReference type="NCBIfam" id="TIGR02043">
    <property type="entry name" value="ZntR"/>
    <property type="match status" value="1"/>
</dbReference>
<dbReference type="InterPro" id="IPR047057">
    <property type="entry name" value="MerR_fam"/>
</dbReference>
<dbReference type="GO" id="GO:0003700">
    <property type="term" value="F:DNA-binding transcription factor activity"/>
    <property type="evidence" value="ECO:0007669"/>
    <property type="project" value="InterPro"/>
</dbReference>
<proteinExistence type="predicted"/>
<feature type="domain" description="HTH merR-type" evidence="2">
    <location>
        <begin position="1"/>
        <end position="69"/>
    </location>
</feature>
<name>A0A975DFJ6_9GAMM</name>
<dbReference type="PRINTS" id="PR00040">
    <property type="entry name" value="HTHMERR"/>
</dbReference>
<dbReference type="SMART" id="SM00422">
    <property type="entry name" value="HTH_MERR"/>
    <property type="match status" value="1"/>
</dbReference>
<evidence type="ECO:0000313" key="4">
    <source>
        <dbReference type="Proteomes" id="UP000664904"/>
    </source>
</evidence>
<dbReference type="Proteomes" id="UP000664904">
    <property type="component" value="Chromosome"/>
</dbReference>
<dbReference type="PROSITE" id="PS50937">
    <property type="entry name" value="HTH_MERR_2"/>
    <property type="match status" value="1"/>
</dbReference>
<evidence type="ECO:0000313" key="3">
    <source>
        <dbReference type="EMBL" id="QTH70848.1"/>
    </source>
</evidence>
<evidence type="ECO:0000256" key="1">
    <source>
        <dbReference type="ARBA" id="ARBA00023125"/>
    </source>
</evidence>
<dbReference type="PANTHER" id="PTHR30204:SF92">
    <property type="entry name" value="HTH-TYPE TRANSCRIPTIONAL REGULATOR ZNTR"/>
    <property type="match status" value="1"/>
</dbReference>
<protein>
    <submittedName>
        <fullName evidence="3">Zn(2+)-responsive transcriptional regulator</fullName>
    </submittedName>
</protein>
<dbReference type="EMBL" id="CP072133">
    <property type="protein sequence ID" value="QTH70848.1"/>
    <property type="molecule type" value="Genomic_DNA"/>
</dbReference>
<dbReference type="GO" id="GO:0008270">
    <property type="term" value="F:zinc ion binding"/>
    <property type="evidence" value="ECO:0007669"/>
    <property type="project" value="InterPro"/>
</dbReference>
<evidence type="ECO:0000259" key="2">
    <source>
        <dbReference type="PROSITE" id="PS50937"/>
    </source>
</evidence>
<dbReference type="InterPro" id="IPR011788">
    <property type="entry name" value="ZntR"/>
</dbReference>
<keyword evidence="1" id="KW-0238">DNA-binding</keyword>
<organism evidence="3 4">
    <name type="scientific">Pseudoalteromonas xiamenensis</name>
    <dbReference type="NCBI Taxonomy" id="882626"/>
    <lineage>
        <taxon>Bacteria</taxon>
        <taxon>Pseudomonadati</taxon>
        <taxon>Pseudomonadota</taxon>
        <taxon>Gammaproteobacteria</taxon>
        <taxon>Alteromonadales</taxon>
        <taxon>Pseudoalteromonadaceae</taxon>
        <taxon>Pseudoalteromonas</taxon>
    </lineage>
</organism>
<dbReference type="SUPFAM" id="SSF46955">
    <property type="entry name" value="Putative DNA-binding domain"/>
    <property type="match status" value="1"/>
</dbReference>
<dbReference type="KEGG" id="pxi:J5O05_13230"/>
<dbReference type="CDD" id="cd04770">
    <property type="entry name" value="HTH_HMRTR"/>
    <property type="match status" value="1"/>
</dbReference>
<dbReference type="Pfam" id="PF13411">
    <property type="entry name" value="MerR_1"/>
    <property type="match status" value="1"/>
</dbReference>
<reference evidence="3" key="1">
    <citation type="submission" date="2021-03" db="EMBL/GenBank/DDBJ databases">
        <title>Complete Genome of Pseudoalteromonas xiamenensis STKMTI.2, a new potential marine bacterium producing anti-Vibrio compounds.</title>
        <authorList>
            <person name="Handayani D.P."/>
            <person name="Isnansetyo A."/>
            <person name="Istiqomah I."/>
            <person name="Jumina J."/>
        </authorList>
    </citation>
    <scope>NUCLEOTIDE SEQUENCE</scope>
    <source>
        <strain evidence="3">STKMTI.2</strain>
    </source>
</reference>
<accession>A0A975DFJ6</accession>
<dbReference type="RefSeq" id="WP_208842432.1">
    <property type="nucleotide sequence ID" value="NZ_CP072133.1"/>
</dbReference>